<protein>
    <recommendedName>
        <fullName evidence="2">U1-type domain-containing protein</fullName>
    </recommendedName>
</protein>
<feature type="domain" description="U1-type" evidence="2">
    <location>
        <begin position="502"/>
        <end position="536"/>
    </location>
</feature>
<feature type="region of interest" description="Disordered" evidence="1">
    <location>
        <begin position="657"/>
        <end position="742"/>
    </location>
</feature>
<feature type="compositionally biased region" description="Basic residues" evidence="1">
    <location>
        <begin position="25"/>
        <end position="37"/>
    </location>
</feature>
<feature type="compositionally biased region" description="Basic and acidic residues" evidence="1">
    <location>
        <begin position="467"/>
        <end position="483"/>
    </location>
</feature>
<dbReference type="InterPro" id="IPR003604">
    <property type="entry name" value="Matrin/U1-like-C_Znf_C2H2"/>
</dbReference>
<dbReference type="GO" id="GO:0003676">
    <property type="term" value="F:nucleic acid binding"/>
    <property type="evidence" value="ECO:0007669"/>
    <property type="project" value="InterPro"/>
</dbReference>
<dbReference type="GO" id="GO:0045893">
    <property type="term" value="P:positive regulation of DNA-templated transcription"/>
    <property type="evidence" value="ECO:0007669"/>
    <property type="project" value="TreeGrafter"/>
</dbReference>
<evidence type="ECO:0000313" key="3">
    <source>
        <dbReference type="EMBL" id="CAG7685930.1"/>
    </source>
</evidence>
<dbReference type="OrthoDB" id="10072641at2759"/>
<keyword evidence="4" id="KW-1185">Reference proteome</keyword>
<dbReference type="EMBL" id="CAJVCH010018617">
    <property type="protein sequence ID" value="CAG7685930.1"/>
    <property type="molecule type" value="Genomic_DNA"/>
</dbReference>
<dbReference type="Proteomes" id="UP000708208">
    <property type="component" value="Unassembled WGS sequence"/>
</dbReference>
<proteinExistence type="predicted"/>
<feature type="compositionally biased region" description="Pro residues" evidence="1">
    <location>
        <begin position="380"/>
        <end position="401"/>
    </location>
</feature>
<dbReference type="SMART" id="SM00451">
    <property type="entry name" value="ZnF_U1"/>
    <property type="match status" value="2"/>
</dbReference>
<feature type="compositionally biased region" description="Low complexity" evidence="1">
    <location>
        <begin position="240"/>
        <end position="252"/>
    </location>
</feature>
<feature type="compositionally biased region" description="Basic and acidic residues" evidence="1">
    <location>
        <begin position="38"/>
        <end position="54"/>
    </location>
</feature>
<feature type="compositionally biased region" description="Polar residues" evidence="1">
    <location>
        <begin position="98"/>
        <end position="122"/>
    </location>
</feature>
<feature type="compositionally biased region" description="Pro residues" evidence="1">
    <location>
        <begin position="211"/>
        <end position="220"/>
    </location>
</feature>
<sequence length="742" mass="84927">MSNTSRSDHVFRGGGGGGGNYNYRGRGRGGRGGYRPRRYWDNDDYYKRDRDDDRRRRRRSRSRSYSRSHSRSRSRSYSGSRSRSRERSPRNSDEYQPKSVSTSAPQPSQQYEPYTPQKTGSVGSVEVNPQPPQPVYAPQTQQHSNGQSHPIDPNLLERREYGFHPVGFTKQPELPSAETDYYRTKVSGYNPPEEYGGQSLYTPGVSYVPQPVTPQAPPPGVAGDSKKKKEKKKKKRRQRSSSSSSSSSSSESSDSDSKGRGKRKSRRDSDSSDSSSEEDRKASKAKRPGSAVTSEQRKALLLQRENYTEKYKLLENNITRLMAKELDLRQHNADPSLVEENKKLQTELKGRSKAVQIVLEKINDILQEGGKGQVSTENARPPPVPPPPPKISQPSQPPPHASPVTQQQIPQVVNVQKPTGMRIIQQFDFYDNGLHWCRLCNVFPETIQDMLDHFHTKEHHDQVEQLGIEDKPWRKRNSNKDSKNLPGAKKMPFRGMQFFSPVEGWYCRICNTYMGDHEGAIEHLKNDDHMGNYLNFLDEHPEWEAKWSSDREKARGRSGFMKPVQEPQGVSRVRVDSQPQQLSRGLQDTTEVDENAKSIRIQMRNLVKADENRSSTFSFVAKPESTSKVDAAVDEWMDKPQKVKIDIDTQKFAAIVRQKHGQKEKEQNSSVKGNESSIKASPVAPSPVATRERDREREDRDRDRSRDRDSGRRYDGRRYGVEMSFNSRDRERDRYGNRGRRR</sequence>
<reference evidence="3" key="1">
    <citation type="submission" date="2021-06" db="EMBL/GenBank/DDBJ databases">
        <authorList>
            <person name="Hodson N. C."/>
            <person name="Mongue J. A."/>
            <person name="Jaron S. K."/>
        </authorList>
    </citation>
    <scope>NUCLEOTIDE SEQUENCE</scope>
</reference>
<dbReference type="GO" id="GO:0005654">
    <property type="term" value="C:nucleoplasm"/>
    <property type="evidence" value="ECO:0007669"/>
    <property type="project" value="TreeGrafter"/>
</dbReference>
<feature type="compositionally biased region" description="Basic and acidic residues" evidence="1">
    <location>
        <begin position="727"/>
        <end position="736"/>
    </location>
</feature>
<accession>A0A8J2NSX7</accession>
<feature type="compositionally biased region" description="Polar residues" evidence="1">
    <location>
        <begin position="668"/>
        <end position="679"/>
    </location>
</feature>
<feature type="region of interest" description="Disordered" evidence="1">
    <location>
        <begin position="554"/>
        <end position="588"/>
    </location>
</feature>
<feature type="domain" description="U1-type" evidence="2">
    <location>
        <begin position="432"/>
        <end position="466"/>
    </location>
</feature>
<feature type="compositionally biased region" description="Polar residues" evidence="1">
    <location>
        <begin position="138"/>
        <end position="148"/>
    </location>
</feature>
<comment type="caution">
    <text evidence="3">The sequence shown here is derived from an EMBL/GenBank/DDBJ whole genome shotgun (WGS) entry which is preliminary data.</text>
</comment>
<evidence type="ECO:0000256" key="1">
    <source>
        <dbReference type="SAM" id="MobiDB-lite"/>
    </source>
</evidence>
<feature type="compositionally biased region" description="Basic and acidic residues" evidence="1">
    <location>
        <begin position="690"/>
        <end position="720"/>
    </location>
</feature>
<dbReference type="GO" id="GO:0008270">
    <property type="term" value="F:zinc ion binding"/>
    <property type="evidence" value="ECO:0007669"/>
    <property type="project" value="InterPro"/>
</dbReference>
<feature type="compositionally biased region" description="Basic and acidic residues" evidence="1">
    <location>
        <begin position="83"/>
        <end position="96"/>
    </location>
</feature>
<feature type="compositionally biased region" description="Basic and acidic residues" evidence="1">
    <location>
        <begin position="1"/>
        <end position="11"/>
    </location>
</feature>
<evidence type="ECO:0000313" key="4">
    <source>
        <dbReference type="Proteomes" id="UP000708208"/>
    </source>
</evidence>
<gene>
    <name evidence="3" type="ORF">AFUS01_LOCUS3144</name>
</gene>
<name>A0A8J2NSX7_9HEXA</name>
<feature type="compositionally biased region" description="Basic residues" evidence="1">
    <location>
        <begin position="55"/>
        <end position="74"/>
    </location>
</feature>
<feature type="region of interest" description="Disordered" evidence="1">
    <location>
        <begin position="368"/>
        <end position="406"/>
    </location>
</feature>
<feature type="compositionally biased region" description="Polar residues" evidence="1">
    <location>
        <begin position="577"/>
        <end position="588"/>
    </location>
</feature>
<evidence type="ECO:0000259" key="2">
    <source>
        <dbReference type="SMART" id="SM00451"/>
    </source>
</evidence>
<feature type="region of interest" description="Disordered" evidence="1">
    <location>
        <begin position="467"/>
        <end position="489"/>
    </location>
</feature>
<dbReference type="PANTHER" id="PTHR15577">
    <property type="entry name" value="ZINC FINGER CONTAINING PROTEIN"/>
    <property type="match status" value="1"/>
</dbReference>
<dbReference type="AlphaFoldDB" id="A0A8J2NSX7"/>
<organism evidence="3 4">
    <name type="scientific">Allacma fusca</name>
    <dbReference type="NCBI Taxonomy" id="39272"/>
    <lineage>
        <taxon>Eukaryota</taxon>
        <taxon>Metazoa</taxon>
        <taxon>Ecdysozoa</taxon>
        <taxon>Arthropoda</taxon>
        <taxon>Hexapoda</taxon>
        <taxon>Collembola</taxon>
        <taxon>Symphypleona</taxon>
        <taxon>Sminthuridae</taxon>
        <taxon>Allacma</taxon>
    </lineage>
</organism>
<dbReference type="InterPro" id="IPR055309">
    <property type="entry name" value="Znf318-like"/>
</dbReference>
<dbReference type="GO" id="GO:0045892">
    <property type="term" value="P:negative regulation of DNA-templated transcription"/>
    <property type="evidence" value="ECO:0007669"/>
    <property type="project" value="TreeGrafter"/>
</dbReference>
<feature type="region of interest" description="Disordered" evidence="1">
    <location>
        <begin position="1"/>
        <end position="303"/>
    </location>
</feature>
<dbReference type="PANTHER" id="PTHR15577:SF2">
    <property type="entry name" value="ZINC FINGER PROTEIN 318"/>
    <property type="match status" value="1"/>
</dbReference>
<feature type="compositionally biased region" description="Basic residues" evidence="1">
    <location>
        <begin position="226"/>
        <end position="239"/>
    </location>
</feature>